<feature type="domain" description="Beta-lactamase-related" evidence="2">
    <location>
        <begin position="41"/>
        <end position="340"/>
    </location>
</feature>
<proteinExistence type="predicted"/>
<dbReference type="Gene3D" id="1.25.40.10">
    <property type="entry name" value="Tetratricopeptide repeat domain"/>
    <property type="match status" value="1"/>
</dbReference>
<dbReference type="InterPro" id="IPR012338">
    <property type="entry name" value="Beta-lactam/transpept-like"/>
</dbReference>
<comment type="caution">
    <text evidence="3">The sequence shown here is derived from an EMBL/GenBank/DDBJ whole genome shotgun (WGS) entry which is preliminary data.</text>
</comment>
<feature type="chain" id="PRO_5037381651" evidence="1">
    <location>
        <begin position="24"/>
        <end position="487"/>
    </location>
</feature>
<reference evidence="3" key="1">
    <citation type="submission" date="2021-01" db="EMBL/GenBank/DDBJ databases">
        <title>Fulvivirga kasyanovii gen. nov., sp nov., a novel member of the phylum Bacteroidetes isolated from seawater in a mussel farm.</title>
        <authorList>
            <person name="Zhao L.-H."/>
            <person name="Wang Z.-J."/>
        </authorList>
    </citation>
    <scope>NUCLEOTIDE SEQUENCE</scope>
    <source>
        <strain evidence="3">29W222</strain>
    </source>
</reference>
<keyword evidence="1" id="KW-0732">Signal</keyword>
<keyword evidence="4" id="KW-1185">Reference proteome</keyword>
<evidence type="ECO:0000313" key="3">
    <source>
        <dbReference type="EMBL" id="MBL6448218.1"/>
    </source>
</evidence>
<dbReference type="PANTHER" id="PTHR46825:SF9">
    <property type="entry name" value="BETA-LACTAMASE-RELATED DOMAIN-CONTAINING PROTEIN"/>
    <property type="match status" value="1"/>
</dbReference>
<evidence type="ECO:0000256" key="1">
    <source>
        <dbReference type="SAM" id="SignalP"/>
    </source>
</evidence>
<dbReference type="InterPro" id="IPR001466">
    <property type="entry name" value="Beta-lactam-related"/>
</dbReference>
<dbReference type="GO" id="GO:0016787">
    <property type="term" value="F:hydrolase activity"/>
    <property type="evidence" value="ECO:0007669"/>
    <property type="project" value="UniProtKB-KW"/>
</dbReference>
<dbReference type="Proteomes" id="UP000614216">
    <property type="component" value="Unassembled WGS sequence"/>
</dbReference>
<sequence>MMQNLKYLVLAVVLANGCFTAKAQKQKTFVANGNTIEIEAFNKKISHMMSEVGVPGASLAIIDNNQVVFSHNYGYKQLESESQVDQNTLFEAASLSKSFLVFAAFKMVEDGLLDLDKPMYKYLEHDQLAHDERYKLITPRMLLSHSSGIENWKSNNNPDTLEILSNPGEEYVYSGEGYNYLAKVMALLRNESIEELYNKIIYQPLQLQNTYSYFMSRGEEPDNYALGHDAFGGHMEKWKSDKFLPSTTINTTSADYARLIVSTFNNQYITPASIKTMLEPAVPVGKDYPGLYYAAGFEVSYSPDDTVIFQAGSNEGFKAQLCYSVTKKRGVILLTNSDRGTLMTSKINDMTTGLNLEPYFGPDPFVQYPSNAIELLKVYNRSNAEDMFVRLEELKAEHQGNIGINTLNELAWVFMPESMEISKKLVEENVKLYPESSVAYYVLGKINMAQEEYAVAYECLKKAEELKFDMAPLEFDISYCAQKLGKN</sequence>
<dbReference type="EMBL" id="JAEUGD010000059">
    <property type="protein sequence ID" value="MBL6448218.1"/>
    <property type="molecule type" value="Genomic_DNA"/>
</dbReference>
<name>A0A937KFI1_9BACT</name>
<dbReference type="AlphaFoldDB" id="A0A937KFI1"/>
<accession>A0A937KFI1</accession>
<dbReference type="SUPFAM" id="SSF48452">
    <property type="entry name" value="TPR-like"/>
    <property type="match status" value="1"/>
</dbReference>
<dbReference type="RefSeq" id="WP_202857760.1">
    <property type="nucleotide sequence ID" value="NZ_JAEUGD010000059.1"/>
</dbReference>
<dbReference type="SUPFAM" id="SSF56601">
    <property type="entry name" value="beta-lactamase/transpeptidase-like"/>
    <property type="match status" value="1"/>
</dbReference>
<gene>
    <name evidence="3" type="ORF">JMN32_18030</name>
</gene>
<keyword evidence="3" id="KW-0378">Hydrolase</keyword>
<feature type="signal peptide" evidence="1">
    <location>
        <begin position="1"/>
        <end position="23"/>
    </location>
</feature>
<dbReference type="Pfam" id="PF00144">
    <property type="entry name" value="Beta-lactamase"/>
    <property type="match status" value="1"/>
</dbReference>
<protein>
    <submittedName>
        <fullName evidence="3">Serine hydrolase</fullName>
    </submittedName>
</protein>
<evidence type="ECO:0000313" key="4">
    <source>
        <dbReference type="Proteomes" id="UP000614216"/>
    </source>
</evidence>
<dbReference type="PANTHER" id="PTHR46825">
    <property type="entry name" value="D-ALANYL-D-ALANINE-CARBOXYPEPTIDASE/ENDOPEPTIDASE AMPH"/>
    <property type="match status" value="1"/>
</dbReference>
<dbReference type="InterPro" id="IPR050491">
    <property type="entry name" value="AmpC-like"/>
</dbReference>
<dbReference type="Gene3D" id="3.40.710.10">
    <property type="entry name" value="DD-peptidase/beta-lactamase superfamily"/>
    <property type="match status" value="1"/>
</dbReference>
<organism evidence="3 4">
    <name type="scientific">Fulvivirga marina</name>
    <dbReference type="NCBI Taxonomy" id="2494733"/>
    <lineage>
        <taxon>Bacteria</taxon>
        <taxon>Pseudomonadati</taxon>
        <taxon>Bacteroidota</taxon>
        <taxon>Cytophagia</taxon>
        <taxon>Cytophagales</taxon>
        <taxon>Fulvivirgaceae</taxon>
        <taxon>Fulvivirga</taxon>
    </lineage>
</organism>
<dbReference type="InterPro" id="IPR011990">
    <property type="entry name" value="TPR-like_helical_dom_sf"/>
</dbReference>
<evidence type="ECO:0000259" key="2">
    <source>
        <dbReference type="Pfam" id="PF00144"/>
    </source>
</evidence>